<dbReference type="GO" id="GO:0032259">
    <property type="term" value="P:methylation"/>
    <property type="evidence" value="ECO:0007669"/>
    <property type="project" value="UniProtKB-KW"/>
</dbReference>
<evidence type="ECO:0000256" key="9">
    <source>
        <dbReference type="ARBA" id="ARBA00023136"/>
    </source>
</evidence>
<dbReference type="InterPro" id="IPR025770">
    <property type="entry name" value="PPMT_MeTrfase"/>
</dbReference>
<dbReference type="PANTHER" id="PTHR12714">
    <property type="entry name" value="PROTEIN-S ISOPRENYLCYSTEINE O-METHYLTRANSFERASE"/>
    <property type="match status" value="1"/>
</dbReference>
<evidence type="ECO:0000256" key="8">
    <source>
        <dbReference type="ARBA" id="ARBA00022989"/>
    </source>
</evidence>
<evidence type="ECO:0000256" key="5">
    <source>
        <dbReference type="ARBA" id="ARBA00022679"/>
    </source>
</evidence>
<protein>
    <recommendedName>
        <fullName evidence="3 10">Protein-S-isoprenylcysteine O-methyltransferase</fullName>
        <ecNumber evidence="3 10">2.1.1.100</ecNumber>
    </recommendedName>
</protein>
<comment type="subcellular location">
    <subcellularLocation>
        <location evidence="10">Endoplasmic reticulum membrane</location>
        <topology evidence="10">Multi-pass membrane protein</topology>
    </subcellularLocation>
    <subcellularLocation>
        <location evidence="1">Membrane</location>
        <topology evidence="1">Multi-pass membrane protein</topology>
    </subcellularLocation>
</comment>
<evidence type="ECO:0000313" key="13">
    <source>
        <dbReference type="Proteomes" id="UP000636800"/>
    </source>
</evidence>
<keyword evidence="4 10" id="KW-0489">Methyltransferase</keyword>
<comment type="caution">
    <text evidence="12">The sequence shown here is derived from an EMBL/GenBank/DDBJ whole genome shotgun (WGS) entry which is preliminary data.</text>
</comment>
<dbReference type="PANTHER" id="PTHR12714:SF9">
    <property type="entry name" value="PROTEIN-S-ISOPRENYLCYSTEINE O-METHYLTRANSFERASE"/>
    <property type="match status" value="1"/>
</dbReference>
<keyword evidence="5" id="KW-0808">Transferase</keyword>
<evidence type="ECO:0000256" key="7">
    <source>
        <dbReference type="ARBA" id="ARBA00022692"/>
    </source>
</evidence>
<evidence type="ECO:0000256" key="10">
    <source>
        <dbReference type="RuleBase" id="RU362022"/>
    </source>
</evidence>
<evidence type="ECO:0000256" key="4">
    <source>
        <dbReference type="ARBA" id="ARBA00022603"/>
    </source>
</evidence>
<dbReference type="PROSITE" id="PS51564">
    <property type="entry name" value="SAM_ICMT"/>
    <property type="match status" value="1"/>
</dbReference>
<dbReference type="EC" id="2.1.1.100" evidence="3 10"/>
<evidence type="ECO:0000256" key="2">
    <source>
        <dbReference type="ARBA" id="ARBA00009140"/>
    </source>
</evidence>
<feature type="transmembrane region" description="Helical" evidence="10">
    <location>
        <begin position="6"/>
        <end position="29"/>
    </location>
</feature>
<gene>
    <name evidence="12" type="ORF">HPP92_017746</name>
    <name evidence="11" type="ORF">HPP92_018371</name>
</gene>
<dbReference type="EMBL" id="JADCNL010000009">
    <property type="protein sequence ID" value="KAG0466791.1"/>
    <property type="molecule type" value="Genomic_DNA"/>
</dbReference>
<comment type="cofactor">
    <cofactor evidence="10">
        <name>Zn(2+)</name>
        <dbReference type="ChEBI" id="CHEBI:29105"/>
    </cofactor>
    <text evidence="10">Divalent metal cations. Probably Zn(2+).</text>
</comment>
<name>A0A835QBN7_VANPL</name>
<keyword evidence="13" id="KW-1185">Reference proteome</keyword>
<dbReference type="AlphaFoldDB" id="A0A835QBN7"/>
<dbReference type="OrthoDB" id="422086at2759"/>
<dbReference type="Pfam" id="PF04140">
    <property type="entry name" value="ICMT"/>
    <property type="match status" value="1"/>
</dbReference>
<dbReference type="GO" id="GO:0004671">
    <property type="term" value="F:protein C-terminal S-isoprenylcysteine carboxyl O-methyltransferase activity"/>
    <property type="evidence" value="ECO:0007669"/>
    <property type="project" value="UniProtKB-EC"/>
</dbReference>
<evidence type="ECO:0000256" key="6">
    <source>
        <dbReference type="ARBA" id="ARBA00022691"/>
    </source>
</evidence>
<dbReference type="Proteomes" id="UP000639772">
    <property type="component" value="Chromosome 9"/>
</dbReference>
<sequence length="196" mass="22566">MAEVAFVVRLQLSLFFGVLTFFHISEYLLAVAIHGGSNVSSTSLLISKQYVLAMICALLEYLIEIAILPELKDKLWISYFGLLMILAGEIIRKTGILTAGRAFTHTIRVHYEEHHELITWGIYRLMRHPGYCGFFIWSIGTQLILCNPISIVAFTAILWRFFSTRIPYEEFFLRQFFGRNYVDYAVQIPSGLPFIN</sequence>
<reference evidence="13 14" key="1">
    <citation type="journal article" date="2020" name="Nat. Food">
        <title>A phased Vanilla planifolia genome enables genetic improvement of flavour and production.</title>
        <authorList>
            <person name="Hasing T."/>
            <person name="Tang H."/>
            <person name="Brym M."/>
            <person name="Khazi F."/>
            <person name="Huang T."/>
            <person name="Chambers A.H."/>
        </authorList>
    </citation>
    <scope>NUCLEOTIDE SEQUENCE [LARGE SCALE GENOMIC DNA]</scope>
    <source>
        <tissue evidence="12">Leaf</tissue>
    </source>
</reference>
<comment type="catalytic activity">
    <reaction evidence="10">
        <text>[protein]-C-terminal S-[(2E,6E)-farnesyl]-L-cysteine + S-adenosyl-L-methionine = [protein]-C-terminal S-[(2E,6E)-farnesyl]-L-cysteine methyl ester + S-adenosyl-L-homocysteine</text>
        <dbReference type="Rhea" id="RHEA:21672"/>
        <dbReference type="Rhea" id="RHEA-COMP:12125"/>
        <dbReference type="Rhea" id="RHEA-COMP:12126"/>
        <dbReference type="ChEBI" id="CHEBI:57856"/>
        <dbReference type="ChEBI" id="CHEBI:59789"/>
        <dbReference type="ChEBI" id="CHEBI:90510"/>
        <dbReference type="ChEBI" id="CHEBI:90511"/>
        <dbReference type="EC" id="2.1.1.100"/>
    </reaction>
</comment>
<proteinExistence type="inferred from homology"/>
<dbReference type="Gene3D" id="1.20.120.1630">
    <property type="match status" value="1"/>
</dbReference>
<evidence type="ECO:0000256" key="1">
    <source>
        <dbReference type="ARBA" id="ARBA00004141"/>
    </source>
</evidence>
<accession>A0A835QBN7</accession>
<evidence type="ECO:0000313" key="12">
    <source>
        <dbReference type="EMBL" id="KAG0468418.1"/>
    </source>
</evidence>
<comment type="similarity">
    <text evidence="2 10">Belongs to the class VI-like SAM-binding methyltransferase superfamily. Isoprenylcysteine carboxyl methyltransferase family.</text>
</comment>
<keyword evidence="6 10" id="KW-0949">S-adenosyl-L-methionine</keyword>
<dbReference type="EMBL" id="JADCNM010000009">
    <property type="protein sequence ID" value="KAG0468418.1"/>
    <property type="molecule type" value="Genomic_DNA"/>
</dbReference>
<keyword evidence="10" id="KW-0256">Endoplasmic reticulum</keyword>
<dbReference type="GO" id="GO:0005789">
    <property type="term" value="C:endoplasmic reticulum membrane"/>
    <property type="evidence" value="ECO:0007669"/>
    <property type="project" value="UniProtKB-SubCell"/>
</dbReference>
<evidence type="ECO:0000256" key="3">
    <source>
        <dbReference type="ARBA" id="ARBA00012151"/>
    </source>
</evidence>
<evidence type="ECO:0000313" key="11">
    <source>
        <dbReference type="EMBL" id="KAG0466791.1"/>
    </source>
</evidence>
<dbReference type="Proteomes" id="UP000636800">
    <property type="component" value="Unassembled WGS sequence"/>
</dbReference>
<keyword evidence="7 10" id="KW-0812">Transmembrane</keyword>
<feature type="transmembrane region" description="Helical" evidence="10">
    <location>
        <begin position="50"/>
        <end position="69"/>
    </location>
</feature>
<dbReference type="InterPro" id="IPR007269">
    <property type="entry name" value="ICMT_MeTrfase"/>
</dbReference>
<feature type="transmembrane region" description="Helical" evidence="10">
    <location>
        <begin position="75"/>
        <end position="91"/>
    </location>
</feature>
<keyword evidence="9 10" id="KW-0472">Membrane</keyword>
<keyword evidence="8 10" id="KW-1133">Transmembrane helix</keyword>
<feature type="transmembrane region" description="Helical" evidence="10">
    <location>
        <begin position="134"/>
        <end position="162"/>
    </location>
</feature>
<organism evidence="12 14">
    <name type="scientific">Vanilla planifolia</name>
    <name type="common">Vanilla</name>
    <dbReference type="NCBI Taxonomy" id="51239"/>
    <lineage>
        <taxon>Eukaryota</taxon>
        <taxon>Viridiplantae</taxon>
        <taxon>Streptophyta</taxon>
        <taxon>Embryophyta</taxon>
        <taxon>Tracheophyta</taxon>
        <taxon>Spermatophyta</taxon>
        <taxon>Magnoliopsida</taxon>
        <taxon>Liliopsida</taxon>
        <taxon>Asparagales</taxon>
        <taxon>Orchidaceae</taxon>
        <taxon>Vanilloideae</taxon>
        <taxon>Vanilleae</taxon>
        <taxon>Vanilla</taxon>
    </lineage>
</organism>
<evidence type="ECO:0000313" key="14">
    <source>
        <dbReference type="Proteomes" id="UP000639772"/>
    </source>
</evidence>